<dbReference type="GO" id="GO:0003848">
    <property type="term" value="F:2-amino-4-hydroxy-6-hydroxymethyldihydropteridine diphosphokinase activity"/>
    <property type="evidence" value="ECO:0007669"/>
    <property type="project" value="UniProtKB-EC"/>
</dbReference>
<dbReference type="GO" id="GO:0046654">
    <property type="term" value="P:tetrahydrofolate biosynthetic process"/>
    <property type="evidence" value="ECO:0007669"/>
    <property type="project" value="UniProtKB-UniPathway"/>
</dbReference>
<dbReference type="Proteomes" id="UP000293347">
    <property type="component" value="Unassembled WGS sequence"/>
</dbReference>
<dbReference type="PROSITE" id="PS00794">
    <property type="entry name" value="HPPK"/>
    <property type="match status" value="1"/>
</dbReference>
<dbReference type="PANTHER" id="PTHR43071">
    <property type="entry name" value="2-AMINO-4-HYDROXY-6-HYDROXYMETHYLDIHYDROPTERIDINE PYROPHOSPHOKINASE"/>
    <property type="match status" value="1"/>
</dbReference>
<proteinExistence type="inferred from homology"/>
<dbReference type="SUPFAM" id="SSF55083">
    <property type="entry name" value="6-hydroxymethyl-7,8-dihydropterin pyrophosphokinase, HPPK"/>
    <property type="match status" value="1"/>
</dbReference>
<dbReference type="EMBL" id="SJSL01000003">
    <property type="protein sequence ID" value="TCD00475.1"/>
    <property type="molecule type" value="Genomic_DNA"/>
</dbReference>
<dbReference type="OrthoDB" id="9808041at2"/>
<evidence type="ECO:0000256" key="3">
    <source>
        <dbReference type="ARBA" id="ARBA00013253"/>
    </source>
</evidence>
<dbReference type="GO" id="GO:0005524">
    <property type="term" value="F:ATP binding"/>
    <property type="evidence" value="ECO:0007669"/>
    <property type="project" value="UniProtKB-KW"/>
</dbReference>
<dbReference type="InterPro" id="IPR035907">
    <property type="entry name" value="Hppk_sf"/>
</dbReference>
<evidence type="ECO:0000256" key="1">
    <source>
        <dbReference type="ARBA" id="ARBA00005051"/>
    </source>
</evidence>
<keyword evidence="15" id="KW-1185">Reference proteome</keyword>
<evidence type="ECO:0000256" key="6">
    <source>
        <dbReference type="ARBA" id="ARBA00022741"/>
    </source>
</evidence>
<comment type="function">
    <text evidence="10">Catalyzes the transfer of pyrophosphate from adenosine triphosphate (ATP) to 6-hydroxymethyl-7,8-dihydropterin, an enzymatic step in folate biosynthesis pathway.</text>
</comment>
<organism evidence="14 15">
    <name type="scientific">Pedobacter psychroterrae</name>
    <dbReference type="NCBI Taxonomy" id="2530453"/>
    <lineage>
        <taxon>Bacteria</taxon>
        <taxon>Pseudomonadati</taxon>
        <taxon>Bacteroidota</taxon>
        <taxon>Sphingobacteriia</taxon>
        <taxon>Sphingobacteriales</taxon>
        <taxon>Sphingobacteriaceae</taxon>
        <taxon>Pedobacter</taxon>
    </lineage>
</organism>
<accession>A0A4R0NMX7</accession>
<evidence type="ECO:0000256" key="5">
    <source>
        <dbReference type="ARBA" id="ARBA00022679"/>
    </source>
</evidence>
<name>A0A4R0NMX7_9SPHI</name>
<evidence type="ECO:0000256" key="9">
    <source>
        <dbReference type="ARBA" id="ARBA00022909"/>
    </source>
</evidence>
<dbReference type="GO" id="GO:0016301">
    <property type="term" value="F:kinase activity"/>
    <property type="evidence" value="ECO:0007669"/>
    <property type="project" value="UniProtKB-KW"/>
</dbReference>
<comment type="caution">
    <text evidence="14">The sequence shown here is derived from an EMBL/GenBank/DDBJ whole genome shotgun (WGS) entry which is preliminary data.</text>
</comment>
<keyword evidence="8" id="KW-0067">ATP-binding</keyword>
<gene>
    <name evidence="14" type="primary">folK</name>
    <name evidence="14" type="ORF">EZ437_14735</name>
</gene>
<comment type="pathway">
    <text evidence="1">Cofactor biosynthesis; tetrahydrofolate biosynthesis; 2-amino-4-hydroxy-6-hydroxymethyl-7,8-dihydropteridine diphosphate from 7,8-dihydroneopterin triphosphate: step 4/4.</text>
</comment>
<dbReference type="UniPathway" id="UPA00077">
    <property type="reaction ID" value="UER00155"/>
</dbReference>
<dbReference type="AlphaFoldDB" id="A0A4R0NMX7"/>
<dbReference type="EC" id="2.7.6.3" evidence="3"/>
<dbReference type="GO" id="GO:0046656">
    <property type="term" value="P:folic acid biosynthetic process"/>
    <property type="evidence" value="ECO:0007669"/>
    <property type="project" value="UniProtKB-KW"/>
</dbReference>
<evidence type="ECO:0000256" key="12">
    <source>
        <dbReference type="ARBA" id="ARBA00033413"/>
    </source>
</evidence>
<dbReference type="PANTHER" id="PTHR43071:SF1">
    <property type="entry name" value="2-AMINO-4-HYDROXY-6-HYDROXYMETHYLDIHYDROPTERIDINE PYROPHOSPHOKINASE"/>
    <property type="match status" value="1"/>
</dbReference>
<evidence type="ECO:0000256" key="7">
    <source>
        <dbReference type="ARBA" id="ARBA00022777"/>
    </source>
</evidence>
<evidence type="ECO:0000313" key="14">
    <source>
        <dbReference type="EMBL" id="TCD00475.1"/>
    </source>
</evidence>
<evidence type="ECO:0000256" key="8">
    <source>
        <dbReference type="ARBA" id="ARBA00022840"/>
    </source>
</evidence>
<evidence type="ECO:0000313" key="15">
    <source>
        <dbReference type="Proteomes" id="UP000293347"/>
    </source>
</evidence>
<dbReference type="RefSeq" id="WP_131596824.1">
    <property type="nucleotide sequence ID" value="NZ_SJSL01000003.1"/>
</dbReference>
<dbReference type="CDD" id="cd00483">
    <property type="entry name" value="HPPK"/>
    <property type="match status" value="1"/>
</dbReference>
<sequence>MVLDSKKVYLLLGSNLGGRNQLIRSAIEQIKVEIGNVFAISSFYETAAWGKEDQPAFVNAAVGVETMLSPMLVLQKALDIEKGLGRVRHEKWGSRLIDIDIILFAEEVVNIADVLHIPHPQMQFRKFVLVPLAEIAGNLVHPLLNKSVSELLESLTDNLSVSKF</sequence>
<evidence type="ECO:0000256" key="4">
    <source>
        <dbReference type="ARBA" id="ARBA00016218"/>
    </source>
</evidence>
<dbReference type="Gene3D" id="3.30.70.560">
    <property type="entry name" value="7,8-Dihydro-6-hydroxymethylpterin-pyrophosphokinase HPPK"/>
    <property type="match status" value="1"/>
</dbReference>
<keyword evidence="9" id="KW-0289">Folate biosynthesis</keyword>
<protein>
    <recommendedName>
        <fullName evidence="4">2-amino-4-hydroxy-6-hydroxymethyldihydropteridine pyrophosphokinase</fullName>
        <ecNumber evidence="3">2.7.6.3</ecNumber>
    </recommendedName>
    <alternativeName>
        <fullName evidence="11">6-hydroxymethyl-7,8-dihydropterin pyrophosphokinase</fullName>
    </alternativeName>
    <alternativeName>
        <fullName evidence="12">7,8-dihydro-6-hydroxymethylpterin-pyrophosphokinase</fullName>
    </alternativeName>
</protein>
<evidence type="ECO:0000256" key="11">
    <source>
        <dbReference type="ARBA" id="ARBA00029766"/>
    </source>
</evidence>
<keyword evidence="7 14" id="KW-0418">Kinase</keyword>
<dbReference type="InterPro" id="IPR000550">
    <property type="entry name" value="Hppk"/>
</dbReference>
<comment type="similarity">
    <text evidence="2">Belongs to the HPPK family.</text>
</comment>
<dbReference type="Pfam" id="PF01288">
    <property type="entry name" value="HPPK"/>
    <property type="match status" value="1"/>
</dbReference>
<reference evidence="14 15" key="1">
    <citation type="submission" date="2019-02" db="EMBL/GenBank/DDBJ databases">
        <title>Pedobacter sp. RP-1-14 sp. nov., isolated from Arctic soil.</title>
        <authorList>
            <person name="Dahal R.H."/>
        </authorList>
    </citation>
    <scope>NUCLEOTIDE SEQUENCE [LARGE SCALE GENOMIC DNA]</scope>
    <source>
        <strain evidence="14 15">RP-1-14</strain>
    </source>
</reference>
<keyword evidence="6" id="KW-0547">Nucleotide-binding</keyword>
<evidence type="ECO:0000259" key="13">
    <source>
        <dbReference type="PROSITE" id="PS00794"/>
    </source>
</evidence>
<evidence type="ECO:0000256" key="10">
    <source>
        <dbReference type="ARBA" id="ARBA00029409"/>
    </source>
</evidence>
<evidence type="ECO:0000256" key="2">
    <source>
        <dbReference type="ARBA" id="ARBA00005810"/>
    </source>
</evidence>
<keyword evidence="5 14" id="KW-0808">Transferase</keyword>
<feature type="domain" description="7,8-dihydro-6-hydroxymethylpterin-pyrophosphokinase" evidence="13">
    <location>
        <begin position="91"/>
        <end position="102"/>
    </location>
</feature>
<dbReference type="NCBIfam" id="TIGR01498">
    <property type="entry name" value="folK"/>
    <property type="match status" value="1"/>
</dbReference>